<evidence type="ECO:0000256" key="8">
    <source>
        <dbReference type="SAM" id="MobiDB-lite"/>
    </source>
</evidence>
<dbReference type="InterPro" id="IPR003594">
    <property type="entry name" value="HATPase_dom"/>
</dbReference>
<dbReference type="EC" id="2.7.13.3" evidence="2"/>
<reference evidence="13 14" key="1">
    <citation type="journal article" date="2011" name="J. Bacteriol.">
        <title>Genome sequence of Halobiforma lacisalsi AJ5, an extremely halophilic archaeon which harbors a bop gene.</title>
        <authorList>
            <person name="Jiang X."/>
            <person name="Wang S."/>
            <person name="Cheng H."/>
            <person name="Huo Y."/>
            <person name="Zhang X."/>
            <person name="Zhu X."/>
            <person name="Han X."/>
            <person name="Ni P."/>
            <person name="Wu M."/>
        </authorList>
    </citation>
    <scope>NUCLEOTIDE SEQUENCE [LARGE SCALE GENOMIC DNA]</scope>
    <source>
        <strain evidence="13 14">AJ5</strain>
    </source>
</reference>
<dbReference type="Pfam" id="PF16927">
    <property type="entry name" value="HisKA_7TM"/>
    <property type="match status" value="1"/>
</dbReference>
<dbReference type="InterPro" id="IPR005467">
    <property type="entry name" value="His_kinase_dom"/>
</dbReference>
<keyword evidence="4" id="KW-0808">Transferase</keyword>
<feature type="transmembrane region" description="Helical" evidence="9">
    <location>
        <begin position="84"/>
        <end position="100"/>
    </location>
</feature>
<dbReference type="InterPro" id="IPR036890">
    <property type="entry name" value="HATPase_C_sf"/>
</dbReference>
<dbReference type="PANTHER" id="PTHR43711">
    <property type="entry name" value="TWO-COMPONENT HISTIDINE KINASE"/>
    <property type="match status" value="1"/>
</dbReference>
<feature type="transmembrane region" description="Helical" evidence="9">
    <location>
        <begin position="17"/>
        <end position="34"/>
    </location>
</feature>
<evidence type="ECO:0000256" key="1">
    <source>
        <dbReference type="ARBA" id="ARBA00000085"/>
    </source>
</evidence>
<dbReference type="Pfam" id="PF00512">
    <property type="entry name" value="HisKA"/>
    <property type="match status" value="1"/>
</dbReference>
<evidence type="ECO:0000259" key="11">
    <source>
        <dbReference type="PROSITE" id="PS50112"/>
    </source>
</evidence>
<feature type="coiled-coil region" evidence="7">
    <location>
        <begin position="323"/>
        <end position="357"/>
    </location>
</feature>
<evidence type="ECO:0000256" key="4">
    <source>
        <dbReference type="ARBA" id="ARBA00022679"/>
    </source>
</evidence>
<dbReference type="PROSITE" id="PS50112">
    <property type="entry name" value="PAS"/>
    <property type="match status" value="1"/>
</dbReference>
<feature type="domain" description="PAC" evidence="12">
    <location>
        <begin position="284"/>
        <end position="335"/>
    </location>
</feature>
<dbReference type="PANTHER" id="PTHR43711:SF1">
    <property type="entry name" value="HISTIDINE KINASE 1"/>
    <property type="match status" value="1"/>
</dbReference>
<dbReference type="InterPro" id="IPR000014">
    <property type="entry name" value="PAS"/>
</dbReference>
<dbReference type="Proteomes" id="UP000186547">
    <property type="component" value="Chromosome"/>
</dbReference>
<gene>
    <name evidence="13" type="ORF">CHINAEXTREME_16885</name>
</gene>
<dbReference type="InterPro" id="IPR050736">
    <property type="entry name" value="Sensor_HK_Regulatory"/>
</dbReference>
<dbReference type="Gene3D" id="3.30.565.10">
    <property type="entry name" value="Histidine kinase-like ATPase, C-terminal domain"/>
    <property type="match status" value="1"/>
</dbReference>
<dbReference type="InterPro" id="IPR013656">
    <property type="entry name" value="PAS_4"/>
</dbReference>
<dbReference type="Pfam" id="PF08448">
    <property type="entry name" value="PAS_4"/>
    <property type="match status" value="1"/>
</dbReference>
<feature type="compositionally biased region" description="Basic and acidic residues" evidence="8">
    <location>
        <begin position="572"/>
        <end position="585"/>
    </location>
</feature>
<dbReference type="InterPro" id="IPR004358">
    <property type="entry name" value="Sig_transdc_His_kin-like_C"/>
</dbReference>
<proteinExistence type="predicted"/>
<dbReference type="SMART" id="SM00388">
    <property type="entry name" value="HisKA"/>
    <property type="match status" value="1"/>
</dbReference>
<evidence type="ECO:0000256" key="7">
    <source>
        <dbReference type="SAM" id="Coils"/>
    </source>
</evidence>
<dbReference type="InterPro" id="IPR035965">
    <property type="entry name" value="PAS-like_dom_sf"/>
</dbReference>
<dbReference type="InterPro" id="IPR003661">
    <property type="entry name" value="HisK_dim/P_dom"/>
</dbReference>
<dbReference type="GO" id="GO:0000155">
    <property type="term" value="F:phosphorelay sensor kinase activity"/>
    <property type="evidence" value="ECO:0007669"/>
    <property type="project" value="InterPro"/>
</dbReference>
<dbReference type="PROSITE" id="PS50109">
    <property type="entry name" value="HIS_KIN"/>
    <property type="match status" value="1"/>
</dbReference>
<comment type="catalytic activity">
    <reaction evidence="1">
        <text>ATP + protein L-histidine = ADP + protein N-phospho-L-histidine.</text>
        <dbReference type="EC" id="2.7.13.3"/>
    </reaction>
</comment>
<evidence type="ECO:0000259" key="12">
    <source>
        <dbReference type="PROSITE" id="PS50113"/>
    </source>
</evidence>
<feature type="domain" description="PAS" evidence="11">
    <location>
        <begin position="224"/>
        <end position="261"/>
    </location>
</feature>
<name>A0A1P8LU91_NATLA</name>
<dbReference type="EMBL" id="CP019285">
    <property type="protein sequence ID" value="APW99345.1"/>
    <property type="molecule type" value="Genomic_DNA"/>
</dbReference>
<evidence type="ECO:0000313" key="14">
    <source>
        <dbReference type="Proteomes" id="UP000186547"/>
    </source>
</evidence>
<evidence type="ECO:0000256" key="3">
    <source>
        <dbReference type="ARBA" id="ARBA00022553"/>
    </source>
</evidence>
<keyword evidence="6" id="KW-0902">Two-component regulatory system</keyword>
<keyword evidence="9" id="KW-0472">Membrane</keyword>
<dbReference type="PROSITE" id="PS50113">
    <property type="entry name" value="PAC"/>
    <property type="match status" value="1"/>
</dbReference>
<feature type="region of interest" description="Disordered" evidence="8">
    <location>
        <begin position="547"/>
        <end position="594"/>
    </location>
</feature>
<dbReference type="SUPFAM" id="SSF55874">
    <property type="entry name" value="ATPase domain of HSP90 chaperone/DNA topoisomerase II/histidine kinase"/>
    <property type="match status" value="1"/>
</dbReference>
<dbReference type="CDD" id="cd00075">
    <property type="entry name" value="HATPase"/>
    <property type="match status" value="1"/>
</dbReference>
<dbReference type="AlphaFoldDB" id="A0A1P8LU91"/>
<feature type="transmembrane region" description="Helical" evidence="9">
    <location>
        <begin position="54"/>
        <end position="72"/>
    </location>
</feature>
<feature type="domain" description="Histidine kinase" evidence="10">
    <location>
        <begin position="360"/>
        <end position="556"/>
    </location>
</feature>
<dbReference type="SUPFAM" id="SSF55785">
    <property type="entry name" value="PYP-like sensor domain (PAS domain)"/>
    <property type="match status" value="1"/>
</dbReference>
<keyword evidence="7" id="KW-0175">Coiled coil</keyword>
<dbReference type="Pfam" id="PF02518">
    <property type="entry name" value="HATPase_c"/>
    <property type="match status" value="1"/>
</dbReference>
<dbReference type="Gene3D" id="1.10.287.130">
    <property type="match status" value="1"/>
</dbReference>
<feature type="transmembrane region" description="Helical" evidence="9">
    <location>
        <begin position="137"/>
        <end position="155"/>
    </location>
</feature>
<evidence type="ECO:0000256" key="9">
    <source>
        <dbReference type="SAM" id="Phobius"/>
    </source>
</evidence>
<keyword evidence="5 13" id="KW-0418">Kinase</keyword>
<dbReference type="Gene3D" id="3.30.450.20">
    <property type="entry name" value="PAS domain"/>
    <property type="match status" value="1"/>
</dbReference>
<dbReference type="PRINTS" id="PR00344">
    <property type="entry name" value="BCTRLSENSOR"/>
</dbReference>
<evidence type="ECO:0000259" key="10">
    <source>
        <dbReference type="PROSITE" id="PS50109"/>
    </source>
</evidence>
<dbReference type="CDD" id="cd00130">
    <property type="entry name" value="PAS"/>
    <property type="match status" value="1"/>
</dbReference>
<dbReference type="InterPro" id="IPR031621">
    <property type="entry name" value="HisKA_7TM"/>
</dbReference>
<keyword evidence="9" id="KW-1133">Transmembrane helix</keyword>
<evidence type="ECO:0000256" key="5">
    <source>
        <dbReference type="ARBA" id="ARBA00022777"/>
    </source>
</evidence>
<dbReference type="InterPro" id="IPR036097">
    <property type="entry name" value="HisK_dim/P_sf"/>
</dbReference>
<feature type="transmembrane region" description="Helical" evidence="9">
    <location>
        <begin position="192"/>
        <end position="211"/>
    </location>
</feature>
<dbReference type="KEGG" id="hlc:CHINAEXTREME16885"/>
<evidence type="ECO:0000256" key="6">
    <source>
        <dbReference type="ARBA" id="ARBA00023012"/>
    </source>
</evidence>
<evidence type="ECO:0000313" key="13">
    <source>
        <dbReference type="EMBL" id="APW99345.1"/>
    </source>
</evidence>
<dbReference type="SMART" id="SM00387">
    <property type="entry name" value="HATPase_c"/>
    <property type="match status" value="1"/>
</dbReference>
<dbReference type="NCBIfam" id="TIGR00229">
    <property type="entry name" value="sensory_box"/>
    <property type="match status" value="1"/>
</dbReference>
<organism evidence="13 14">
    <name type="scientific">Natronobacterium lacisalsi AJ5</name>
    <dbReference type="NCBI Taxonomy" id="358396"/>
    <lineage>
        <taxon>Archaea</taxon>
        <taxon>Methanobacteriati</taxon>
        <taxon>Methanobacteriota</taxon>
        <taxon>Stenosarchaea group</taxon>
        <taxon>Halobacteria</taxon>
        <taxon>Halobacteriales</taxon>
        <taxon>Natrialbaceae</taxon>
        <taxon>Natronobacterium</taxon>
    </lineage>
</organism>
<sequence length="594" mass="65259">MILCVLAIRNRQRDERAVPLVVGVLLGAGIWAGADALRLARTDLAAKFLLHNVRFVGSTLLVLSTLLFTLEYTNRDERVTTRTAAALGAPFLVTLVLVWTDHTATHDLIRTSVELAVVDGLAVAEFAFGPAFYLNAAYSYTLLATALALYLLEMLRTQGRVYRRQCATLVTGMLVPWVLNALYLRGTTVVDLTGVGLVVTGIAFYASLFWFQLLDLGPIARSTVVDEIEHGVVVVDAEGRVVDVNETAVSVFGRSRVDLVGSDAGSLPNSPPDLAERLAREEPVHDEVTVSVGDGARHFTVDVSPIAVRDGHHAGHVVLFRDVTEQRQRQRELERRTEQLETQTDRLERQNERLDRFASILSHDLRNPLTVARGYVETMDEDRPPDPERLAAIEESLDRMDEIVDDVRTLVRQESEPTDREPVDLRAVATDAWNGTATKDASLVVETDRTIRADRSRLRQLLENLFRNAIDHGPDDVTVHVSDFEDGGFYVADDGPGIPESERETVFEEGYTTSEGGTGLGLAIVSSVADAHGWSIELLESDGGGARFEVVTGNEDGDADADTESASTEPPVNRRDREPFDDRGSSQEPPSLVD</sequence>
<keyword evidence="9" id="KW-0812">Transmembrane</keyword>
<dbReference type="SUPFAM" id="SSF47384">
    <property type="entry name" value="Homodimeric domain of signal transducing histidine kinase"/>
    <property type="match status" value="1"/>
</dbReference>
<dbReference type="CDD" id="cd00082">
    <property type="entry name" value="HisKA"/>
    <property type="match status" value="1"/>
</dbReference>
<keyword evidence="3" id="KW-0597">Phosphoprotein</keyword>
<evidence type="ECO:0000256" key="2">
    <source>
        <dbReference type="ARBA" id="ARBA00012438"/>
    </source>
</evidence>
<accession>A0A1P8LU91</accession>
<protein>
    <recommendedName>
        <fullName evidence="2">histidine kinase</fullName>
        <ecNumber evidence="2">2.7.13.3</ecNumber>
    </recommendedName>
</protein>
<dbReference type="InterPro" id="IPR000700">
    <property type="entry name" value="PAS-assoc_C"/>
</dbReference>